<accession>A0A1X7I769</accession>
<name>A0A1X7I769_9MICO</name>
<keyword evidence="2" id="KW-1185">Reference proteome</keyword>
<evidence type="ECO:0000313" key="1">
    <source>
        <dbReference type="EMBL" id="SMG10387.1"/>
    </source>
</evidence>
<gene>
    <name evidence="1" type="ORF">SAMN06296010_0227</name>
</gene>
<protein>
    <recommendedName>
        <fullName evidence="3">DUF3515 domain-containing protein</fullName>
    </recommendedName>
</protein>
<dbReference type="Proteomes" id="UP000193244">
    <property type="component" value="Unassembled WGS sequence"/>
</dbReference>
<evidence type="ECO:0008006" key="3">
    <source>
        <dbReference type="Google" id="ProtNLM"/>
    </source>
</evidence>
<dbReference type="AlphaFoldDB" id="A0A1X7I769"/>
<dbReference type="Pfam" id="PF12028">
    <property type="entry name" value="DUF3515"/>
    <property type="match status" value="1"/>
</dbReference>
<reference evidence="2" key="1">
    <citation type="submission" date="2017-04" db="EMBL/GenBank/DDBJ databases">
        <authorList>
            <person name="Varghese N."/>
            <person name="Submissions S."/>
        </authorList>
    </citation>
    <scope>NUCLEOTIDE SEQUENCE [LARGE SCALE GENOMIC DNA]</scope>
    <source>
        <strain evidence="2">VKM Ac-2510</strain>
    </source>
</reference>
<evidence type="ECO:0000313" key="2">
    <source>
        <dbReference type="Proteomes" id="UP000193244"/>
    </source>
</evidence>
<dbReference type="InterPro" id="IPR021903">
    <property type="entry name" value="DUF3515"/>
</dbReference>
<dbReference type="EMBL" id="FXAY01000001">
    <property type="protein sequence ID" value="SMG10387.1"/>
    <property type="molecule type" value="Genomic_DNA"/>
</dbReference>
<sequence length="158" mass="16324">MGFVVIGLSACAQTVSLEPAESAADPACADIIVSLPVVLPSDADNQDIRQTDAQATAAWGSPASILLRCGIPPQGPTTLPCITINGIDWVEDDSNKPSYRYVTYGRVPTTEVIIDSSVVSGTSTLVDLGPVISKIPQTNKCLGAEDTLNIPTDAPSAG</sequence>
<organism evidence="1 2">
    <name type="scientific">Agreia pratensis</name>
    <dbReference type="NCBI Taxonomy" id="150121"/>
    <lineage>
        <taxon>Bacteria</taxon>
        <taxon>Bacillati</taxon>
        <taxon>Actinomycetota</taxon>
        <taxon>Actinomycetes</taxon>
        <taxon>Micrococcales</taxon>
        <taxon>Microbacteriaceae</taxon>
        <taxon>Agreia</taxon>
    </lineage>
</organism>
<proteinExistence type="predicted"/>
<dbReference type="STRING" id="150121.SAMN06296010_0227"/>